<evidence type="ECO:0000313" key="3">
    <source>
        <dbReference type="EMBL" id="KDO40134.1"/>
    </source>
</evidence>
<organism evidence="3 4">
    <name type="scientific">Citrus sinensis</name>
    <name type="common">Sweet orange</name>
    <name type="synonym">Citrus aurantium var. sinensis</name>
    <dbReference type="NCBI Taxonomy" id="2711"/>
    <lineage>
        <taxon>Eukaryota</taxon>
        <taxon>Viridiplantae</taxon>
        <taxon>Streptophyta</taxon>
        <taxon>Embryophyta</taxon>
        <taxon>Tracheophyta</taxon>
        <taxon>Spermatophyta</taxon>
        <taxon>Magnoliopsida</taxon>
        <taxon>eudicotyledons</taxon>
        <taxon>Gunneridae</taxon>
        <taxon>Pentapetalae</taxon>
        <taxon>rosids</taxon>
        <taxon>malvids</taxon>
        <taxon>Sapindales</taxon>
        <taxon>Rutaceae</taxon>
        <taxon>Aurantioideae</taxon>
        <taxon>Citrus</taxon>
    </lineage>
</organism>
<evidence type="ECO:0000313" key="4">
    <source>
        <dbReference type="Proteomes" id="UP000027120"/>
    </source>
</evidence>
<feature type="region of interest" description="Disordered" evidence="1">
    <location>
        <begin position="1"/>
        <end position="21"/>
    </location>
</feature>
<keyword evidence="2" id="KW-0472">Membrane</keyword>
<keyword evidence="2" id="KW-0812">Transmembrane</keyword>
<dbReference type="Proteomes" id="UP000027120">
    <property type="component" value="Unassembled WGS sequence"/>
</dbReference>
<dbReference type="AlphaFoldDB" id="A0A067DAV7"/>
<keyword evidence="2" id="KW-1133">Transmembrane helix</keyword>
<dbReference type="EMBL" id="KK786110">
    <property type="protein sequence ID" value="KDO40134.1"/>
    <property type="molecule type" value="Genomic_DNA"/>
</dbReference>
<proteinExistence type="predicted"/>
<gene>
    <name evidence="3" type="ORF">CISIN_1g034849mg</name>
</gene>
<accession>A0A067DAV7</accession>
<feature type="transmembrane region" description="Helical" evidence="2">
    <location>
        <begin position="43"/>
        <end position="63"/>
    </location>
</feature>
<name>A0A067DAV7_CITSI</name>
<protein>
    <submittedName>
        <fullName evidence="3">Uncharacterized protein</fullName>
    </submittedName>
</protein>
<evidence type="ECO:0000256" key="1">
    <source>
        <dbReference type="SAM" id="MobiDB-lite"/>
    </source>
</evidence>
<reference evidence="3 4" key="1">
    <citation type="submission" date="2014-04" db="EMBL/GenBank/DDBJ databases">
        <authorList>
            <consortium name="International Citrus Genome Consortium"/>
            <person name="Gmitter F."/>
            <person name="Chen C."/>
            <person name="Farmerie W."/>
            <person name="Harkins T."/>
            <person name="Desany B."/>
            <person name="Mohiuddin M."/>
            <person name="Kodira C."/>
            <person name="Borodovsky M."/>
            <person name="Lomsadze A."/>
            <person name="Burns P."/>
            <person name="Jenkins J."/>
            <person name="Prochnik S."/>
            <person name="Shu S."/>
            <person name="Chapman J."/>
            <person name="Pitluck S."/>
            <person name="Schmutz J."/>
            <person name="Rokhsar D."/>
        </authorList>
    </citation>
    <scope>NUCLEOTIDE SEQUENCE</scope>
</reference>
<sequence length="81" mass="9154">MSVKCKQSKGERANINDSQLNQDNNFMSDNVEKRVIEKQCKSIYIPIISLISLIANLNLQTLLGSLKSQSIEVKESTYVFC</sequence>
<keyword evidence="4" id="KW-1185">Reference proteome</keyword>
<evidence type="ECO:0000256" key="2">
    <source>
        <dbReference type="SAM" id="Phobius"/>
    </source>
</evidence>